<dbReference type="InterPro" id="IPR001915">
    <property type="entry name" value="Peptidase_M48"/>
</dbReference>
<protein>
    <submittedName>
        <fullName evidence="10">Peptidase family M48</fullName>
    </submittedName>
</protein>
<dbReference type="OrthoDB" id="9810445at2"/>
<accession>A0A1G6U1C3</accession>
<dbReference type="InterPro" id="IPR051156">
    <property type="entry name" value="Mito/Outer_Membr_Metalloprot"/>
</dbReference>
<dbReference type="PROSITE" id="PS51257">
    <property type="entry name" value="PROKAR_LIPOPROTEIN"/>
    <property type="match status" value="1"/>
</dbReference>
<comment type="cofactor">
    <cofactor evidence="6">
        <name>Zn(2+)</name>
        <dbReference type="ChEBI" id="CHEBI:29105"/>
    </cofactor>
    <text evidence="6">Binds 1 zinc ion per subunit.</text>
</comment>
<dbReference type="STRING" id="265719.SAMN04488509_102112"/>
<name>A0A1G6U1C3_9GAMM</name>
<feature type="region of interest" description="Disordered" evidence="7">
    <location>
        <begin position="219"/>
        <end position="268"/>
    </location>
</feature>
<evidence type="ECO:0000256" key="1">
    <source>
        <dbReference type="ARBA" id="ARBA00022670"/>
    </source>
</evidence>
<evidence type="ECO:0000256" key="6">
    <source>
        <dbReference type="RuleBase" id="RU003983"/>
    </source>
</evidence>
<dbReference type="GO" id="GO:0016020">
    <property type="term" value="C:membrane"/>
    <property type="evidence" value="ECO:0007669"/>
    <property type="project" value="TreeGrafter"/>
</dbReference>
<evidence type="ECO:0000256" key="8">
    <source>
        <dbReference type="SAM" id="SignalP"/>
    </source>
</evidence>
<organism evidence="10 11">
    <name type="scientific">Aquimonas voraii</name>
    <dbReference type="NCBI Taxonomy" id="265719"/>
    <lineage>
        <taxon>Bacteria</taxon>
        <taxon>Pseudomonadati</taxon>
        <taxon>Pseudomonadota</taxon>
        <taxon>Gammaproteobacteria</taxon>
        <taxon>Lysobacterales</taxon>
        <taxon>Lysobacteraceae</taxon>
        <taxon>Aquimonas</taxon>
    </lineage>
</organism>
<keyword evidence="3 6" id="KW-0378">Hydrolase</keyword>
<dbReference type="Gene3D" id="3.30.2010.10">
    <property type="entry name" value="Metalloproteases ('zincins'), catalytic domain"/>
    <property type="match status" value="1"/>
</dbReference>
<keyword evidence="2" id="KW-0479">Metal-binding</keyword>
<evidence type="ECO:0000256" key="4">
    <source>
        <dbReference type="ARBA" id="ARBA00022833"/>
    </source>
</evidence>
<dbReference type="PANTHER" id="PTHR22726:SF24">
    <property type="entry name" value="M48 FAMILY METALLOPEPTIDASE"/>
    <property type="match status" value="1"/>
</dbReference>
<dbReference type="GO" id="GO:0004222">
    <property type="term" value="F:metalloendopeptidase activity"/>
    <property type="evidence" value="ECO:0007669"/>
    <property type="project" value="InterPro"/>
</dbReference>
<reference evidence="10 11" key="1">
    <citation type="submission" date="2016-10" db="EMBL/GenBank/DDBJ databases">
        <authorList>
            <person name="de Groot N.N."/>
        </authorList>
    </citation>
    <scope>NUCLEOTIDE SEQUENCE [LARGE SCALE GENOMIC DNA]</scope>
    <source>
        <strain evidence="10 11">DSM 16957</strain>
    </source>
</reference>
<comment type="similarity">
    <text evidence="6">Belongs to the peptidase M48 family.</text>
</comment>
<dbReference type="Proteomes" id="UP000199603">
    <property type="component" value="Unassembled WGS sequence"/>
</dbReference>
<keyword evidence="8" id="KW-0732">Signal</keyword>
<evidence type="ECO:0000313" key="10">
    <source>
        <dbReference type="EMBL" id="SDD35091.1"/>
    </source>
</evidence>
<evidence type="ECO:0000313" key="11">
    <source>
        <dbReference type="Proteomes" id="UP000199603"/>
    </source>
</evidence>
<keyword evidence="4 6" id="KW-0862">Zinc</keyword>
<dbReference type="PANTHER" id="PTHR22726">
    <property type="entry name" value="METALLOENDOPEPTIDASE OMA1"/>
    <property type="match status" value="1"/>
</dbReference>
<dbReference type="GO" id="GO:0046872">
    <property type="term" value="F:metal ion binding"/>
    <property type="evidence" value="ECO:0007669"/>
    <property type="project" value="UniProtKB-KW"/>
</dbReference>
<evidence type="ECO:0000256" key="7">
    <source>
        <dbReference type="SAM" id="MobiDB-lite"/>
    </source>
</evidence>
<sequence length="268" mass="28480">MSLRPLAAAALCLLLGACATTPDGRSQVMMVSDAQVNQMGITAFEQMKAKDKTSTVPARSAYAQCIVDALVRELPPEWQRLDWEAQAFAIAEPNAFALPGGKVGVNTGLLRIADTPDKLAAVLAHEVAHVVFRHAGERISQQQLAETGLALAGAYAGRKASPEQVNLMMAALGAGAQVGVLLPFSRKHETEADVYGQRLMAQAGFDPQAAVELWQGMQTATGSEGRPPRFLSTHPDPEGRIRALSDSAPGLREVYQQAQRAGKRPGCG</sequence>
<proteinExistence type="inferred from homology"/>
<feature type="chain" id="PRO_5011746667" evidence="8">
    <location>
        <begin position="20"/>
        <end position="268"/>
    </location>
</feature>
<dbReference type="GO" id="GO:0051603">
    <property type="term" value="P:proteolysis involved in protein catabolic process"/>
    <property type="evidence" value="ECO:0007669"/>
    <property type="project" value="TreeGrafter"/>
</dbReference>
<keyword evidence="5 6" id="KW-0482">Metalloprotease</keyword>
<keyword evidence="1 6" id="KW-0645">Protease</keyword>
<evidence type="ECO:0000256" key="2">
    <source>
        <dbReference type="ARBA" id="ARBA00022723"/>
    </source>
</evidence>
<evidence type="ECO:0000256" key="5">
    <source>
        <dbReference type="ARBA" id="ARBA00023049"/>
    </source>
</evidence>
<dbReference type="RefSeq" id="WP_091239735.1">
    <property type="nucleotide sequence ID" value="NZ_FNAG01000002.1"/>
</dbReference>
<dbReference type="CDD" id="cd07331">
    <property type="entry name" value="M48C_Oma1_like"/>
    <property type="match status" value="1"/>
</dbReference>
<evidence type="ECO:0000259" key="9">
    <source>
        <dbReference type="Pfam" id="PF01435"/>
    </source>
</evidence>
<feature type="signal peptide" evidence="8">
    <location>
        <begin position="1"/>
        <end position="19"/>
    </location>
</feature>
<dbReference type="Pfam" id="PF01435">
    <property type="entry name" value="Peptidase_M48"/>
    <property type="match status" value="1"/>
</dbReference>
<evidence type="ECO:0000256" key="3">
    <source>
        <dbReference type="ARBA" id="ARBA00022801"/>
    </source>
</evidence>
<feature type="domain" description="Peptidase M48" evidence="9">
    <location>
        <begin position="58"/>
        <end position="246"/>
    </location>
</feature>
<gene>
    <name evidence="10" type="ORF">SAMN04488509_102112</name>
</gene>
<keyword evidence="11" id="KW-1185">Reference proteome</keyword>
<dbReference type="AlphaFoldDB" id="A0A1G6U1C3"/>
<dbReference type="EMBL" id="FNAG01000002">
    <property type="protein sequence ID" value="SDD35091.1"/>
    <property type="molecule type" value="Genomic_DNA"/>
</dbReference>